<gene>
    <name evidence="2" type="ORF">SBRCBS47491_002147</name>
</gene>
<feature type="region of interest" description="Disordered" evidence="1">
    <location>
        <begin position="74"/>
        <end position="94"/>
    </location>
</feature>
<dbReference type="EMBL" id="CAWUHC010000012">
    <property type="protein sequence ID" value="CAK7214451.1"/>
    <property type="molecule type" value="Genomic_DNA"/>
</dbReference>
<sequence length="513" mass="54911">ANCRGSVEGAPSCANAAWSLWKGSYGNGFCCEVGMQGAFYNGESVAGICVTSIPAGYISATLVTQGTGAVVTTTSPQTTPTTAKTTTTTTTTTNTPISTTIPRAVFAHYMVGTMTQAEANQDIADAKAAGFDAFALNTHDITDSWALNAISYLFTAADQLGFKLFISFDMSWQTITPADIPPFLQNYISRPSYYTVNGRPFVSTYDGGYISNADWQSGFRAPLTSAGVNPFFVPDFDDWSGWPNSIFSNYPVIDGAFSWESAWPAPGTTISNVTSTVDQNVLQQAHAASKIYMMPLSSLQFKYMGDGQDWFRIGEVNMPQRFEQVLALQPDLVELITWNDAGESHYIGNFFQDQIDGSNIGDYANGFDHTGWQKIVTPFIKAYKAGATSGSQILPSGSTPSGSLWYRTLLTSASCSSSIANYQQAQDTVNFAVLLPSSGYTIKVYSNSQLIGTFAGTTGLNYNAVAGLKVGGGQYLQVLNSAGAVVSTVTGTKNVLAQSPNATCNWNYEVVGF</sequence>
<feature type="non-terminal residue" evidence="2">
    <location>
        <position position="1"/>
    </location>
</feature>
<dbReference type="Proteomes" id="UP001642406">
    <property type="component" value="Unassembled WGS sequence"/>
</dbReference>
<evidence type="ECO:0008006" key="4">
    <source>
        <dbReference type="Google" id="ProtNLM"/>
    </source>
</evidence>
<organism evidence="2 3">
    <name type="scientific">Sporothrix bragantina</name>
    <dbReference type="NCBI Taxonomy" id="671064"/>
    <lineage>
        <taxon>Eukaryota</taxon>
        <taxon>Fungi</taxon>
        <taxon>Dikarya</taxon>
        <taxon>Ascomycota</taxon>
        <taxon>Pezizomycotina</taxon>
        <taxon>Sordariomycetes</taxon>
        <taxon>Sordariomycetidae</taxon>
        <taxon>Ophiostomatales</taxon>
        <taxon>Ophiostomataceae</taxon>
        <taxon>Sporothrix</taxon>
    </lineage>
</organism>
<dbReference type="InterPro" id="IPR005197">
    <property type="entry name" value="Glyco_hydro_71"/>
</dbReference>
<evidence type="ECO:0000313" key="2">
    <source>
        <dbReference type="EMBL" id="CAK7214451.1"/>
    </source>
</evidence>
<evidence type="ECO:0000256" key="1">
    <source>
        <dbReference type="SAM" id="MobiDB-lite"/>
    </source>
</evidence>
<name>A0ABP0B4J0_9PEZI</name>
<comment type="caution">
    <text evidence="2">The sequence shown here is derived from an EMBL/GenBank/DDBJ whole genome shotgun (WGS) entry which is preliminary data.</text>
</comment>
<evidence type="ECO:0000313" key="3">
    <source>
        <dbReference type="Proteomes" id="UP001642406"/>
    </source>
</evidence>
<protein>
    <recommendedName>
        <fullName evidence="4">Glycoside hydrolase family 71 protein</fullName>
    </recommendedName>
</protein>
<proteinExistence type="predicted"/>
<dbReference type="Pfam" id="PF03659">
    <property type="entry name" value="Glyco_hydro_71"/>
    <property type="match status" value="1"/>
</dbReference>
<dbReference type="CDD" id="cd11577">
    <property type="entry name" value="GH71"/>
    <property type="match status" value="1"/>
</dbReference>
<accession>A0ABP0B4J0</accession>
<dbReference type="Gene3D" id="3.20.20.80">
    <property type="entry name" value="Glycosidases"/>
    <property type="match status" value="1"/>
</dbReference>
<keyword evidence="3" id="KW-1185">Reference proteome</keyword>
<reference evidence="2 3" key="1">
    <citation type="submission" date="2024-01" db="EMBL/GenBank/DDBJ databases">
        <authorList>
            <person name="Allen C."/>
            <person name="Tagirdzhanova G."/>
        </authorList>
    </citation>
    <scope>NUCLEOTIDE SEQUENCE [LARGE SCALE GENOMIC DNA]</scope>
</reference>